<protein>
    <submittedName>
        <fullName evidence="1">DUF3795 domain-containing protein</fullName>
    </submittedName>
</protein>
<proteinExistence type="predicted"/>
<sequence>MCYDIFINEMEVILMSSKGFGYCGLACDYCQDNPNCVGCKKGGCPEKEACKNYQCCTSKNYKYCFECPDFPCEDSILHKLRIRTFCQYIQRYGEEDLKKHLEENYKKGIVYHYQNKHIGDYDQFDTENEIIEFIKNGRK</sequence>
<reference evidence="2" key="1">
    <citation type="submission" date="2023-06" db="EMBL/GenBank/DDBJ databases">
        <title>Identification and characterization of horizontal gene transfer across gut microbiota members of farm animals based on homology search.</title>
        <authorList>
            <person name="Zeman M."/>
            <person name="Kubasova T."/>
            <person name="Jahodarova E."/>
            <person name="Nykrynova M."/>
            <person name="Rychlik I."/>
        </authorList>
    </citation>
    <scope>NUCLEOTIDE SEQUENCE [LARGE SCALE GENOMIC DNA]</scope>
    <source>
        <strain evidence="2">ET341</strain>
    </source>
</reference>
<dbReference type="Pfam" id="PF12675">
    <property type="entry name" value="DUF3795"/>
    <property type="match status" value="1"/>
</dbReference>
<accession>A0ABT7UID5</accession>
<gene>
    <name evidence="1" type="ORF">QUV98_06240</name>
</gene>
<organism evidence="1 2">
    <name type="scientific">Massilimicrobiota timonensis</name>
    <dbReference type="NCBI Taxonomy" id="1776392"/>
    <lineage>
        <taxon>Bacteria</taxon>
        <taxon>Bacillati</taxon>
        <taxon>Bacillota</taxon>
        <taxon>Erysipelotrichia</taxon>
        <taxon>Erysipelotrichales</taxon>
        <taxon>Erysipelotrichaceae</taxon>
        <taxon>Massilimicrobiota</taxon>
    </lineage>
</organism>
<dbReference type="InterPro" id="IPR024227">
    <property type="entry name" value="DUF3795"/>
</dbReference>
<name>A0ABT7UID5_9FIRM</name>
<comment type="caution">
    <text evidence="1">The sequence shown here is derived from an EMBL/GenBank/DDBJ whole genome shotgun (WGS) entry which is preliminary data.</text>
</comment>
<dbReference type="Proteomes" id="UP001529275">
    <property type="component" value="Unassembled WGS sequence"/>
</dbReference>
<evidence type="ECO:0000313" key="2">
    <source>
        <dbReference type="Proteomes" id="UP001529275"/>
    </source>
</evidence>
<dbReference type="EMBL" id="JAUDCK010000017">
    <property type="protein sequence ID" value="MDM8195909.1"/>
    <property type="molecule type" value="Genomic_DNA"/>
</dbReference>
<evidence type="ECO:0000313" key="1">
    <source>
        <dbReference type="EMBL" id="MDM8195909.1"/>
    </source>
</evidence>
<keyword evidence="2" id="KW-1185">Reference proteome</keyword>